<accession>A0ABW7P3J0</accession>
<evidence type="ECO:0000256" key="6">
    <source>
        <dbReference type="ARBA" id="ARBA00022777"/>
    </source>
</evidence>
<feature type="transmembrane region" description="Helical" evidence="9">
    <location>
        <begin position="14"/>
        <end position="36"/>
    </location>
</feature>
<dbReference type="PROSITE" id="PS50885">
    <property type="entry name" value="HAMP"/>
    <property type="match status" value="1"/>
</dbReference>
<feature type="domain" description="PAS" evidence="10">
    <location>
        <begin position="356"/>
        <end position="426"/>
    </location>
</feature>
<keyword evidence="9" id="KW-0472">Membrane</keyword>
<keyword evidence="7" id="KW-0067">ATP-binding</keyword>
<dbReference type="InterPro" id="IPR035965">
    <property type="entry name" value="PAS-like_dom_sf"/>
</dbReference>
<evidence type="ECO:0000313" key="12">
    <source>
        <dbReference type="EMBL" id="MFH7566027.1"/>
    </source>
</evidence>
<protein>
    <submittedName>
        <fullName evidence="12">LuxQ periplasmic sensor domain-containing protein</fullName>
    </submittedName>
</protein>
<dbReference type="Gene3D" id="3.30.450.20">
    <property type="entry name" value="PAS domain"/>
    <property type="match status" value="2"/>
</dbReference>
<dbReference type="PROSITE" id="PS50112">
    <property type="entry name" value="PAS"/>
    <property type="match status" value="2"/>
</dbReference>
<dbReference type="Gene3D" id="3.30.450.220">
    <property type="entry name" value="LuxQ periplasmic domain, N-terminal subdomain"/>
    <property type="match status" value="1"/>
</dbReference>
<dbReference type="RefSeq" id="WP_317074100.1">
    <property type="nucleotide sequence ID" value="NZ_CP166302.1"/>
</dbReference>
<sequence>MPSVTLNKKPVTPLLRVLLGALLPAFMLLAAALLLLTYRSTSTMVNNSIQQQLESASARLQILMSSYLNSLDGVLSATAEQPEIAQALKTDNTQLAQKRLQDTLYHRNGELLDLLMISKGGQHWINMSSPLYITRHRLHQLITSPPLYNQWISAELKAPLNTLFTLTQRYPVISPDSGRVIGSLLGGIVLNDNLTLLRQLGQGAENLSIQLILNNKPAGYAYVNNNNIETDIITKILSLQQSYGQYQGHYFSLQPIEINGEVNELKLLLVTDNTIAQQLQEAYGHHTLLALMLVLITALLLSLYTLRLISLPLADLTRFAEKIRRGQHATFSPDRIQEFNFLGNSLESMVSALQQKEQRLTHLFDAANSAAIIIGNNNEIQAINHAAAALFKRSREQLAGTMLSHYFTPEQLAPLLQAIHQARKGNKVDGVETRMGSLPHRPSYQLWTLAPVFNNGLVTAVQLQGQDITRIKQVEASLQLNNLVMANMLEAVMIFDQQRRLVYANPAYHHITGYTLDDKLGQPPHLALPLAATKSVDPWQHIDEQGHWQGEIKCELTPGHISAIWLSIRGLNNEHGNISHYVVVFSER</sequence>
<evidence type="ECO:0000256" key="7">
    <source>
        <dbReference type="ARBA" id="ARBA00022840"/>
    </source>
</evidence>
<dbReference type="PANTHER" id="PTHR44757">
    <property type="entry name" value="DIGUANYLATE CYCLASE DGCP"/>
    <property type="match status" value="1"/>
</dbReference>
<keyword evidence="9" id="KW-0812">Transmembrane</keyword>
<dbReference type="Pfam" id="PF00989">
    <property type="entry name" value="PAS"/>
    <property type="match status" value="1"/>
</dbReference>
<keyword evidence="2" id="KW-0997">Cell inner membrane</keyword>
<feature type="domain" description="HAMP" evidence="11">
    <location>
        <begin position="307"/>
        <end position="358"/>
    </location>
</feature>
<evidence type="ECO:0000256" key="2">
    <source>
        <dbReference type="ARBA" id="ARBA00022519"/>
    </source>
</evidence>
<evidence type="ECO:0000259" key="11">
    <source>
        <dbReference type="PROSITE" id="PS50885"/>
    </source>
</evidence>
<dbReference type="EMBL" id="JBGFTR010000018">
    <property type="protein sequence ID" value="MFH7566027.1"/>
    <property type="molecule type" value="Genomic_DNA"/>
</dbReference>
<comment type="caution">
    <text evidence="12">The sequence shown here is derived from an EMBL/GenBank/DDBJ whole genome shotgun (WGS) entry which is preliminary data.</text>
</comment>
<dbReference type="SMART" id="SM00091">
    <property type="entry name" value="PAS"/>
    <property type="match status" value="2"/>
</dbReference>
<keyword evidence="3" id="KW-0597">Phosphoprotein</keyword>
<dbReference type="InterPro" id="IPR013767">
    <property type="entry name" value="PAS_fold"/>
</dbReference>
<dbReference type="CDD" id="cd00130">
    <property type="entry name" value="PAS"/>
    <property type="match status" value="2"/>
</dbReference>
<reference evidence="12 13" key="1">
    <citation type="submission" date="2024-08" db="EMBL/GenBank/DDBJ databases">
        <title>Oceanimonas smirnovii Genome sequencing and assembly.</title>
        <authorList>
            <person name="Tang B."/>
        </authorList>
    </citation>
    <scope>NUCLEOTIDE SEQUENCE [LARGE SCALE GENOMIC DNA]</scope>
    <source>
        <strain evidence="12 13">OS2020-119</strain>
    </source>
</reference>
<keyword evidence="2" id="KW-1003">Cell membrane</keyword>
<name>A0ABW7P3J0_9GAMM</name>
<dbReference type="Pfam" id="PF09308">
    <property type="entry name" value="LuxQ-periplasm"/>
    <property type="match status" value="1"/>
</dbReference>
<gene>
    <name evidence="12" type="ORF">AB9R89_11900</name>
</gene>
<dbReference type="PANTHER" id="PTHR44757:SF2">
    <property type="entry name" value="BIOFILM ARCHITECTURE MAINTENANCE PROTEIN MBAA"/>
    <property type="match status" value="1"/>
</dbReference>
<organism evidence="12 13">
    <name type="scientific">Oceanimonas smirnovii</name>
    <dbReference type="NCBI Taxonomy" id="264574"/>
    <lineage>
        <taxon>Bacteria</taxon>
        <taxon>Pseudomonadati</taxon>
        <taxon>Pseudomonadota</taxon>
        <taxon>Gammaproteobacteria</taxon>
        <taxon>Aeromonadales</taxon>
        <taxon>Aeromonadaceae</taxon>
        <taxon>Oceanimonas</taxon>
    </lineage>
</organism>
<dbReference type="InterPro" id="IPR029151">
    <property type="entry name" value="Sensor-like_sf"/>
</dbReference>
<dbReference type="Pfam" id="PF13188">
    <property type="entry name" value="PAS_8"/>
    <property type="match status" value="1"/>
</dbReference>
<keyword evidence="13" id="KW-1185">Reference proteome</keyword>
<keyword evidence="8" id="KW-0902">Two-component regulatory system</keyword>
<keyword evidence="9" id="KW-1133">Transmembrane helix</keyword>
<dbReference type="SUPFAM" id="SSF103190">
    <property type="entry name" value="Sensory domain-like"/>
    <property type="match status" value="1"/>
</dbReference>
<evidence type="ECO:0000256" key="9">
    <source>
        <dbReference type="SAM" id="Phobius"/>
    </source>
</evidence>
<comment type="subcellular location">
    <subcellularLocation>
        <location evidence="1">Cell inner membrane</location>
        <topology evidence="1">Multi-pass membrane protein</topology>
    </subcellularLocation>
</comment>
<evidence type="ECO:0000256" key="8">
    <source>
        <dbReference type="ARBA" id="ARBA00023012"/>
    </source>
</evidence>
<feature type="transmembrane region" description="Helical" evidence="9">
    <location>
        <begin position="288"/>
        <end position="306"/>
    </location>
</feature>
<evidence type="ECO:0000259" key="10">
    <source>
        <dbReference type="PROSITE" id="PS50112"/>
    </source>
</evidence>
<evidence type="ECO:0000256" key="3">
    <source>
        <dbReference type="ARBA" id="ARBA00022553"/>
    </source>
</evidence>
<dbReference type="Gene3D" id="6.10.340.10">
    <property type="match status" value="1"/>
</dbReference>
<dbReference type="InterPro" id="IPR043056">
    <property type="entry name" value="LuxQ-periplasm_N"/>
</dbReference>
<evidence type="ECO:0000256" key="5">
    <source>
        <dbReference type="ARBA" id="ARBA00022741"/>
    </source>
</evidence>
<dbReference type="Proteomes" id="UP001610706">
    <property type="component" value="Unassembled WGS sequence"/>
</dbReference>
<dbReference type="InterPro" id="IPR000014">
    <property type="entry name" value="PAS"/>
</dbReference>
<dbReference type="InterPro" id="IPR015387">
    <property type="entry name" value="LuxQ-periplasm_dom"/>
</dbReference>
<keyword evidence="6" id="KW-0418">Kinase</keyword>
<evidence type="ECO:0000313" key="13">
    <source>
        <dbReference type="Proteomes" id="UP001610706"/>
    </source>
</evidence>
<dbReference type="InterPro" id="IPR003660">
    <property type="entry name" value="HAMP_dom"/>
</dbReference>
<proteinExistence type="predicted"/>
<evidence type="ECO:0000256" key="4">
    <source>
        <dbReference type="ARBA" id="ARBA00022679"/>
    </source>
</evidence>
<feature type="domain" description="PAS" evidence="10">
    <location>
        <begin position="477"/>
        <end position="522"/>
    </location>
</feature>
<dbReference type="InterPro" id="IPR052155">
    <property type="entry name" value="Biofilm_reg_signaling"/>
</dbReference>
<keyword evidence="4" id="KW-0808">Transferase</keyword>
<evidence type="ECO:0000256" key="1">
    <source>
        <dbReference type="ARBA" id="ARBA00004429"/>
    </source>
</evidence>
<dbReference type="SUPFAM" id="SSF55785">
    <property type="entry name" value="PYP-like sensor domain (PAS domain)"/>
    <property type="match status" value="2"/>
</dbReference>
<dbReference type="NCBIfam" id="TIGR00229">
    <property type="entry name" value="sensory_box"/>
    <property type="match status" value="1"/>
</dbReference>
<keyword evidence="5" id="KW-0547">Nucleotide-binding</keyword>